<proteinExistence type="predicted"/>
<keyword evidence="1" id="KW-0812">Transmembrane</keyword>
<evidence type="ECO:0000256" key="1">
    <source>
        <dbReference type="SAM" id="Phobius"/>
    </source>
</evidence>
<keyword evidence="1" id="KW-0472">Membrane</keyword>
<gene>
    <name evidence="2" type="ORF">RRG08_004627</name>
</gene>
<reference evidence="2" key="1">
    <citation type="journal article" date="2023" name="G3 (Bethesda)">
        <title>A reference genome for the long-term kleptoplast-retaining sea slug Elysia crispata morphotype clarki.</title>
        <authorList>
            <person name="Eastman K.E."/>
            <person name="Pendleton A.L."/>
            <person name="Shaikh M.A."/>
            <person name="Suttiyut T."/>
            <person name="Ogas R."/>
            <person name="Tomko P."/>
            <person name="Gavelis G."/>
            <person name="Widhalm J.R."/>
            <person name="Wisecaver J.H."/>
        </authorList>
    </citation>
    <scope>NUCLEOTIDE SEQUENCE</scope>
    <source>
        <strain evidence="2">ECLA1</strain>
    </source>
</reference>
<keyword evidence="3" id="KW-1185">Reference proteome</keyword>
<keyword evidence="1" id="KW-1133">Transmembrane helix</keyword>
<feature type="transmembrane region" description="Helical" evidence="1">
    <location>
        <begin position="101"/>
        <end position="121"/>
    </location>
</feature>
<dbReference type="EMBL" id="JAWDGP010006567">
    <property type="protein sequence ID" value="KAK3738832.1"/>
    <property type="molecule type" value="Genomic_DNA"/>
</dbReference>
<protein>
    <submittedName>
        <fullName evidence="2">Uncharacterized protein</fullName>
    </submittedName>
</protein>
<dbReference type="Proteomes" id="UP001283361">
    <property type="component" value="Unassembled WGS sequence"/>
</dbReference>
<evidence type="ECO:0000313" key="2">
    <source>
        <dbReference type="EMBL" id="KAK3738832.1"/>
    </source>
</evidence>
<sequence>MGLDVHAPVAHTVPGQTDPVITSVGNVIKVVTLDTMETDVPGPAAVTVQDLTISVTVLVELVRQAVNQGTEDQSVLNDVTETDTVNNVGRPVVYTVKRPPVTMSTGLVTMAVTLVTMVLYVHRVSRLSLILFGYYIVAGRDVSNPDSNISSIL</sequence>
<comment type="caution">
    <text evidence="2">The sequence shown here is derived from an EMBL/GenBank/DDBJ whole genome shotgun (WGS) entry which is preliminary data.</text>
</comment>
<dbReference type="AlphaFoldDB" id="A0AAE1CW12"/>
<name>A0AAE1CW12_9GAST</name>
<organism evidence="2 3">
    <name type="scientific">Elysia crispata</name>
    <name type="common">lettuce slug</name>
    <dbReference type="NCBI Taxonomy" id="231223"/>
    <lineage>
        <taxon>Eukaryota</taxon>
        <taxon>Metazoa</taxon>
        <taxon>Spiralia</taxon>
        <taxon>Lophotrochozoa</taxon>
        <taxon>Mollusca</taxon>
        <taxon>Gastropoda</taxon>
        <taxon>Heterobranchia</taxon>
        <taxon>Euthyneura</taxon>
        <taxon>Panpulmonata</taxon>
        <taxon>Sacoglossa</taxon>
        <taxon>Placobranchoidea</taxon>
        <taxon>Plakobranchidae</taxon>
        <taxon>Elysia</taxon>
    </lineage>
</organism>
<evidence type="ECO:0000313" key="3">
    <source>
        <dbReference type="Proteomes" id="UP001283361"/>
    </source>
</evidence>
<accession>A0AAE1CW12</accession>